<dbReference type="OrthoDB" id="9974981at2759"/>
<dbReference type="InterPro" id="IPR036291">
    <property type="entry name" value="NAD(P)-bd_dom_sf"/>
</dbReference>
<evidence type="ECO:0000256" key="1">
    <source>
        <dbReference type="ARBA" id="ARBA00022857"/>
    </source>
</evidence>
<accession>A0A0D6EQJ2</accession>
<dbReference type="AlphaFoldDB" id="A0A0D6EQJ2"/>
<evidence type="ECO:0000256" key="2">
    <source>
        <dbReference type="ARBA" id="ARBA00023002"/>
    </source>
</evidence>
<gene>
    <name evidence="4" type="primary">SPOSA6832_04028</name>
</gene>
<sequence length="295" mass="31581">MSSSALVKHVALAGAGNFGSFALKELLATDLAVTVLTRIGSDKTFDSSVKVASVDYSSRSSLEAALKGIDAVVSTLSDFGAQTQLIHAAKSAGVKLFVPSEFGNPSDQLTKEAHPIIYGKKDAQEVLKSVGLPALLVWTGPFTDTVFSPFFGFDLQHKKVSLVGKGDTPISFTSRIDAARFLAHYLSTLTTLPSPTAPAVLRLEGDRQTFASALTLYESLHADTKLDVQHEPLEDAEKIAKDLEGAGFVPSFLKYLLVSWEKGATVDQGKGVGVLSGKDWPEWKPQTVEDILKTL</sequence>
<evidence type="ECO:0000259" key="3">
    <source>
        <dbReference type="Pfam" id="PF05368"/>
    </source>
</evidence>
<dbReference type="Gene3D" id="3.40.50.720">
    <property type="entry name" value="NAD(P)-binding Rossmann-like Domain"/>
    <property type="match status" value="1"/>
</dbReference>
<dbReference type="Gene3D" id="3.90.25.10">
    <property type="entry name" value="UDP-galactose 4-epimerase, domain 1"/>
    <property type="match status" value="1"/>
</dbReference>
<organism evidence="4 5">
    <name type="scientific">Sporidiobolus salmonicolor</name>
    <name type="common">Yeast-like fungus</name>
    <name type="synonym">Sporobolomyces salmonicolor</name>
    <dbReference type="NCBI Taxonomy" id="5005"/>
    <lineage>
        <taxon>Eukaryota</taxon>
        <taxon>Fungi</taxon>
        <taxon>Dikarya</taxon>
        <taxon>Basidiomycota</taxon>
        <taxon>Pucciniomycotina</taxon>
        <taxon>Microbotryomycetes</taxon>
        <taxon>Sporidiobolales</taxon>
        <taxon>Sporidiobolaceae</taxon>
        <taxon>Sporobolomyces</taxon>
    </lineage>
</organism>
<name>A0A0D6EQJ2_SPOSA</name>
<reference evidence="5" key="1">
    <citation type="submission" date="2015-02" db="EMBL/GenBank/DDBJ databases">
        <authorList>
            <person name="Gon?alves P."/>
        </authorList>
    </citation>
    <scope>NUCLEOTIDE SEQUENCE [LARGE SCALE GENOMIC DNA]</scope>
</reference>
<keyword evidence="5" id="KW-1185">Reference proteome</keyword>
<evidence type="ECO:0000313" key="5">
    <source>
        <dbReference type="Proteomes" id="UP000243876"/>
    </source>
</evidence>
<dbReference type="Proteomes" id="UP000243876">
    <property type="component" value="Unassembled WGS sequence"/>
</dbReference>
<keyword evidence="2" id="KW-0560">Oxidoreductase</keyword>
<dbReference type="InterPro" id="IPR051609">
    <property type="entry name" value="NmrA/Isoflavone_reductase-like"/>
</dbReference>
<feature type="domain" description="NmrA-like" evidence="3">
    <location>
        <begin position="13"/>
        <end position="153"/>
    </location>
</feature>
<dbReference type="InterPro" id="IPR008030">
    <property type="entry name" value="NmrA-like"/>
</dbReference>
<feature type="non-terminal residue" evidence="4">
    <location>
        <position position="1"/>
    </location>
</feature>
<protein>
    <submittedName>
        <fullName evidence="4">SPOSA6832_04028-mRNA-1:cds</fullName>
    </submittedName>
</protein>
<dbReference type="GO" id="GO:0016491">
    <property type="term" value="F:oxidoreductase activity"/>
    <property type="evidence" value="ECO:0007669"/>
    <property type="project" value="UniProtKB-KW"/>
</dbReference>
<dbReference type="PANTHER" id="PTHR47706:SF9">
    <property type="entry name" value="NMRA-LIKE DOMAIN-CONTAINING PROTEIN-RELATED"/>
    <property type="match status" value="1"/>
</dbReference>
<dbReference type="SUPFAM" id="SSF51735">
    <property type="entry name" value="NAD(P)-binding Rossmann-fold domains"/>
    <property type="match status" value="1"/>
</dbReference>
<dbReference type="PANTHER" id="PTHR47706">
    <property type="entry name" value="NMRA-LIKE FAMILY PROTEIN"/>
    <property type="match status" value="1"/>
</dbReference>
<keyword evidence="1" id="KW-0521">NADP</keyword>
<proteinExistence type="predicted"/>
<evidence type="ECO:0000313" key="4">
    <source>
        <dbReference type="EMBL" id="CEQ42234.1"/>
    </source>
</evidence>
<dbReference type="Pfam" id="PF05368">
    <property type="entry name" value="NmrA"/>
    <property type="match status" value="1"/>
</dbReference>
<dbReference type="EMBL" id="CENE01000022">
    <property type="protein sequence ID" value="CEQ42234.1"/>
    <property type="molecule type" value="Genomic_DNA"/>
</dbReference>